<dbReference type="InterPro" id="IPR037518">
    <property type="entry name" value="MPN"/>
</dbReference>
<comment type="similarity">
    <text evidence="1 7">Belongs to the UPF0758 family.</text>
</comment>
<dbReference type="Pfam" id="PF04002">
    <property type="entry name" value="RadC"/>
    <property type="match status" value="1"/>
</dbReference>
<evidence type="ECO:0000313" key="10">
    <source>
        <dbReference type="Proteomes" id="UP000727962"/>
    </source>
</evidence>
<dbReference type="GO" id="GO:0046872">
    <property type="term" value="F:metal ion binding"/>
    <property type="evidence" value="ECO:0007669"/>
    <property type="project" value="UniProtKB-KW"/>
</dbReference>
<evidence type="ECO:0000313" key="9">
    <source>
        <dbReference type="EMBL" id="MBI1757049.1"/>
    </source>
</evidence>
<reference evidence="9" key="1">
    <citation type="submission" date="2020-07" db="EMBL/GenBank/DDBJ databases">
        <title>Huge and variable diversity of episymbiotic CPR bacteria and DPANN archaea in groundwater ecosystems.</title>
        <authorList>
            <person name="He C.Y."/>
            <person name="Keren R."/>
            <person name="Whittaker M."/>
            <person name="Farag I.F."/>
            <person name="Doudna J."/>
            <person name="Cate J.H.D."/>
            <person name="Banfield J.F."/>
        </authorList>
    </citation>
    <scope>NUCLEOTIDE SEQUENCE</scope>
    <source>
        <strain evidence="9">NC_groundwater_17_Pr7_B-0.1um_64_12</strain>
    </source>
</reference>
<evidence type="ECO:0000256" key="4">
    <source>
        <dbReference type="ARBA" id="ARBA00022801"/>
    </source>
</evidence>
<dbReference type="EMBL" id="JACOSL010000047">
    <property type="protein sequence ID" value="MBI1757049.1"/>
    <property type="molecule type" value="Genomic_DNA"/>
</dbReference>
<evidence type="ECO:0000256" key="5">
    <source>
        <dbReference type="ARBA" id="ARBA00022833"/>
    </source>
</evidence>
<dbReference type="PANTHER" id="PTHR30471">
    <property type="entry name" value="DNA REPAIR PROTEIN RADC"/>
    <property type="match status" value="1"/>
</dbReference>
<dbReference type="SUPFAM" id="SSF102712">
    <property type="entry name" value="JAB1/MPN domain"/>
    <property type="match status" value="1"/>
</dbReference>
<protein>
    <submittedName>
        <fullName evidence="9">DNA repair protein RadC</fullName>
    </submittedName>
</protein>
<evidence type="ECO:0000259" key="8">
    <source>
        <dbReference type="PROSITE" id="PS50249"/>
    </source>
</evidence>
<dbReference type="InterPro" id="IPR020891">
    <property type="entry name" value="UPF0758_CS"/>
</dbReference>
<proteinExistence type="inferred from homology"/>
<dbReference type="Gene3D" id="3.40.140.10">
    <property type="entry name" value="Cytidine Deaminase, domain 2"/>
    <property type="match status" value="1"/>
</dbReference>
<evidence type="ECO:0000256" key="3">
    <source>
        <dbReference type="ARBA" id="ARBA00022723"/>
    </source>
</evidence>
<keyword evidence="5" id="KW-0862">Zinc</keyword>
<gene>
    <name evidence="9" type="primary">radC</name>
    <name evidence="9" type="ORF">HYR64_08085</name>
</gene>
<evidence type="ECO:0000256" key="1">
    <source>
        <dbReference type="ARBA" id="ARBA00010243"/>
    </source>
</evidence>
<evidence type="ECO:0000256" key="2">
    <source>
        <dbReference type="ARBA" id="ARBA00022670"/>
    </source>
</evidence>
<dbReference type="PANTHER" id="PTHR30471:SF3">
    <property type="entry name" value="UPF0758 PROTEIN YEES-RELATED"/>
    <property type="match status" value="1"/>
</dbReference>
<evidence type="ECO:0000256" key="6">
    <source>
        <dbReference type="ARBA" id="ARBA00023049"/>
    </source>
</evidence>
<dbReference type="AlphaFoldDB" id="A0A931PU54"/>
<dbReference type="PROSITE" id="PS01302">
    <property type="entry name" value="UPF0758"/>
    <property type="match status" value="1"/>
</dbReference>
<name>A0A931PU54_FIMGI</name>
<keyword evidence="4" id="KW-0378">Hydrolase</keyword>
<dbReference type="InterPro" id="IPR025657">
    <property type="entry name" value="RadC_JAB"/>
</dbReference>
<dbReference type="GO" id="GO:0006508">
    <property type="term" value="P:proteolysis"/>
    <property type="evidence" value="ECO:0007669"/>
    <property type="project" value="UniProtKB-KW"/>
</dbReference>
<organism evidence="9 10">
    <name type="scientific">Fimbriimonas ginsengisoli</name>
    <dbReference type="NCBI Taxonomy" id="1005039"/>
    <lineage>
        <taxon>Bacteria</taxon>
        <taxon>Bacillati</taxon>
        <taxon>Armatimonadota</taxon>
        <taxon>Fimbriimonadia</taxon>
        <taxon>Fimbriimonadales</taxon>
        <taxon>Fimbriimonadaceae</taxon>
        <taxon>Fimbriimonas</taxon>
    </lineage>
</organism>
<dbReference type="CDD" id="cd08071">
    <property type="entry name" value="MPN_DUF2466"/>
    <property type="match status" value="1"/>
</dbReference>
<accession>A0A931PU54</accession>
<dbReference type="InterPro" id="IPR001405">
    <property type="entry name" value="UPF0758"/>
</dbReference>
<keyword evidence="2" id="KW-0645">Protease</keyword>
<keyword evidence="6" id="KW-0482">Metalloprotease</keyword>
<comment type="caution">
    <text evidence="9">The sequence shown here is derived from an EMBL/GenBank/DDBJ whole genome shotgun (WGS) entry which is preliminary data.</text>
</comment>
<keyword evidence="3" id="KW-0479">Metal-binding</keyword>
<dbReference type="Proteomes" id="UP000727962">
    <property type="component" value="Unassembled WGS sequence"/>
</dbReference>
<sequence length="220" mass="24180">MASQQEDIVQRVRTAGVKASATVDLVAVAFSRRESDAQEAGPMSRKVMTKFTGLQGLGEASPEDIRDATGLESFEILRCQSLMELGRRTGGAGKGPVSEIRDSSDVFVLLDHLRFEKREHFFAILLNTKNGIIRSLPVHIGTLDASLVGPREIFREAIREGASSLIVAHNHPSGDPTPSQEDRDITGKLAEIGEMLQIPLLDHVIIGERRFHSFRDRGDL</sequence>
<feature type="domain" description="MPN" evidence="8">
    <location>
        <begin position="99"/>
        <end position="220"/>
    </location>
</feature>
<dbReference type="GO" id="GO:0008237">
    <property type="term" value="F:metallopeptidase activity"/>
    <property type="evidence" value="ECO:0007669"/>
    <property type="project" value="UniProtKB-KW"/>
</dbReference>
<dbReference type="PROSITE" id="PS50249">
    <property type="entry name" value="MPN"/>
    <property type="match status" value="1"/>
</dbReference>
<dbReference type="NCBIfam" id="TIGR00608">
    <property type="entry name" value="radc"/>
    <property type="match status" value="1"/>
</dbReference>
<evidence type="ECO:0000256" key="7">
    <source>
        <dbReference type="RuleBase" id="RU003797"/>
    </source>
</evidence>